<evidence type="ECO:0000313" key="12">
    <source>
        <dbReference type="Proteomes" id="UP000006860"/>
    </source>
</evidence>
<dbReference type="OrthoDB" id="9805918at2"/>
<dbReference type="HAMAP" id="MF_00379">
    <property type="entry name" value="GTPase_MnmE"/>
    <property type="match status" value="1"/>
</dbReference>
<keyword evidence="12" id="KW-1185">Reference proteome</keyword>
<dbReference type="InterPro" id="IPR025867">
    <property type="entry name" value="MnmE_helical"/>
</dbReference>
<dbReference type="GO" id="GO:0002098">
    <property type="term" value="P:tRNA wobble uridine modification"/>
    <property type="evidence" value="ECO:0007669"/>
    <property type="project" value="TreeGrafter"/>
</dbReference>
<dbReference type="GO" id="GO:0046872">
    <property type="term" value="F:metal ion binding"/>
    <property type="evidence" value="ECO:0007669"/>
    <property type="project" value="UniProtKB-KW"/>
</dbReference>
<evidence type="ECO:0000256" key="4">
    <source>
        <dbReference type="ARBA" id="ARBA00022958"/>
    </source>
</evidence>
<comment type="subunit">
    <text evidence="6">Homodimer. Heterotetramer of two MnmE and two MnmG subunits.</text>
</comment>
<dbReference type="PANTHER" id="PTHR42714:SF2">
    <property type="entry name" value="TRNA MODIFICATION GTPASE GTPBP3, MITOCHONDRIAL"/>
    <property type="match status" value="1"/>
</dbReference>
<feature type="binding site" evidence="6">
    <location>
        <begin position="238"/>
        <end position="243"/>
    </location>
    <ligand>
        <name>GTP</name>
        <dbReference type="ChEBI" id="CHEBI:37565"/>
    </ligand>
</feature>
<protein>
    <recommendedName>
        <fullName evidence="6">tRNA modification GTPase MnmE</fullName>
        <ecNumber evidence="6">3.6.-.-</ecNumber>
    </recommendedName>
</protein>
<feature type="binding site" evidence="6">
    <location>
        <begin position="281"/>
        <end position="284"/>
    </location>
    <ligand>
        <name>GTP</name>
        <dbReference type="ChEBI" id="CHEBI:37565"/>
    </ligand>
</feature>
<dbReference type="EMBL" id="CP002546">
    <property type="protein sequence ID" value="ADY59870.1"/>
    <property type="molecule type" value="Genomic_DNA"/>
</dbReference>
<evidence type="ECO:0000259" key="9">
    <source>
        <dbReference type="Pfam" id="PF10396"/>
    </source>
</evidence>
<feature type="binding site" evidence="6">
    <location>
        <position position="256"/>
    </location>
    <ligand>
        <name>K(+)</name>
        <dbReference type="ChEBI" id="CHEBI:29103"/>
    </ligand>
</feature>
<dbReference type="KEGG" id="pbs:Plabr_2268"/>
<evidence type="ECO:0000256" key="2">
    <source>
        <dbReference type="ARBA" id="ARBA00022694"/>
    </source>
</evidence>
<dbReference type="GO" id="GO:0005829">
    <property type="term" value="C:cytosol"/>
    <property type="evidence" value="ECO:0007669"/>
    <property type="project" value="TreeGrafter"/>
</dbReference>
<keyword evidence="2 6" id="KW-0819">tRNA processing</keyword>
<keyword evidence="6" id="KW-0963">Cytoplasm</keyword>
<feature type="binding site" evidence="6">
    <location>
        <position position="262"/>
    </location>
    <ligand>
        <name>Mg(2+)</name>
        <dbReference type="ChEBI" id="CHEBI:18420"/>
    </ligand>
</feature>
<sequence length="471" mass="51128">MYSASDWNPDETIAALASAPGPGQRGIVRISGEETVALLNSLLEDSPNAPEFDNRRAKRYPVEICLGERGGSFPMAVHVWPGQRSYTGQPSAELHLLGAPPILDWLLGRIYKLGARPAQPGEFTLRSFLSGRLSLVQAEAVLGVIDARGNAQLDVALQQLAGGVSQRMRRMRDQLLEDLADLEAGLDFVEEDIEFIDRAEFADRLQNWQSEVALLCEAADRRMHSAEEPRIVLAGLPNAGKSSLFNALTGETAIVSDIEGTTTDYLVGRTQLTGTNVAIFDTAGWETGSNPIGELAQVFRQSGYEQADLIVWCTPADWSKDQRQADDIHFDKLASGAVPTIRVCTKTDRAKAVTTTEEHEDAARNGRFTCGATATQAGGLDALKAAIAEAVSENQGQSQELLGSTAARCRDSLFRTRSHLEEACHLAETSLGDEFLAEELRGAIQELGVILGHVYTDDLLDRVFSKFCIGK</sequence>
<dbReference type="RefSeq" id="WP_013628594.1">
    <property type="nucleotide sequence ID" value="NC_015174.1"/>
</dbReference>
<dbReference type="SUPFAM" id="SSF103025">
    <property type="entry name" value="Folate-binding domain"/>
    <property type="match status" value="1"/>
</dbReference>
<dbReference type="STRING" id="756272.Plabr_2268"/>
<keyword evidence="6" id="KW-0378">Hydrolase</keyword>
<evidence type="ECO:0000256" key="5">
    <source>
        <dbReference type="ARBA" id="ARBA00023134"/>
    </source>
</evidence>
<accession>F0SL17</accession>
<comment type="similarity">
    <text evidence="1 6">Belongs to the TRAFAC class TrmE-Era-EngA-EngB-Septin-like GTPase superfamily. TrmE GTPase family.</text>
</comment>
<organism evidence="11 12">
    <name type="scientific">Rubinisphaera brasiliensis (strain ATCC 49424 / DSM 5305 / JCM 21570 / IAM 15109 / NBRC 103401 / IFAM 1448)</name>
    <name type="common">Planctomyces brasiliensis</name>
    <dbReference type="NCBI Taxonomy" id="756272"/>
    <lineage>
        <taxon>Bacteria</taxon>
        <taxon>Pseudomonadati</taxon>
        <taxon>Planctomycetota</taxon>
        <taxon>Planctomycetia</taxon>
        <taxon>Planctomycetales</taxon>
        <taxon>Planctomycetaceae</taxon>
        <taxon>Rubinisphaera</taxon>
    </lineage>
</organism>
<dbReference type="Gene3D" id="1.20.120.430">
    <property type="entry name" value="tRNA modification GTPase MnmE domain 2"/>
    <property type="match status" value="1"/>
</dbReference>
<feature type="domain" description="MnmE helical" evidence="10">
    <location>
        <begin position="135"/>
        <end position="468"/>
    </location>
</feature>
<evidence type="ECO:0000259" key="10">
    <source>
        <dbReference type="Pfam" id="PF12631"/>
    </source>
</evidence>
<keyword evidence="4 6" id="KW-0630">Potassium</keyword>
<dbReference type="Gene3D" id="3.40.50.300">
    <property type="entry name" value="P-loop containing nucleotide triphosphate hydrolases"/>
    <property type="match status" value="1"/>
</dbReference>
<feature type="coiled-coil region" evidence="7">
    <location>
        <begin position="172"/>
        <end position="199"/>
    </location>
</feature>
<feature type="binding site" evidence="6">
    <location>
        <position position="242"/>
    </location>
    <ligand>
        <name>Mg(2+)</name>
        <dbReference type="ChEBI" id="CHEBI:18420"/>
    </ligand>
</feature>
<feature type="binding site" evidence="6">
    <location>
        <position position="471"/>
    </location>
    <ligand>
        <name>(6S)-5-formyl-5,6,7,8-tetrahydrofolate</name>
        <dbReference type="ChEBI" id="CHEBI:57457"/>
    </ligand>
</feature>
<evidence type="ECO:0000259" key="8">
    <source>
        <dbReference type="Pfam" id="PF01926"/>
    </source>
</evidence>
<dbReference type="InterPro" id="IPR027266">
    <property type="entry name" value="TrmE/GcvT-like"/>
</dbReference>
<dbReference type="InterPro" id="IPR006073">
    <property type="entry name" value="GTP-bd"/>
</dbReference>
<name>F0SL17_RUBBR</name>
<feature type="binding site" evidence="6">
    <location>
        <position position="93"/>
    </location>
    <ligand>
        <name>(6S)-5-formyl-5,6,7,8-tetrahydrofolate</name>
        <dbReference type="ChEBI" id="CHEBI:57457"/>
    </ligand>
</feature>
<feature type="binding site" evidence="6">
    <location>
        <position position="261"/>
    </location>
    <ligand>
        <name>K(+)</name>
        <dbReference type="ChEBI" id="CHEBI:29103"/>
    </ligand>
</feature>
<feature type="domain" description="G" evidence="8">
    <location>
        <begin position="230"/>
        <end position="328"/>
    </location>
</feature>
<dbReference type="eggNOG" id="COG0486">
    <property type="taxonomic scope" value="Bacteria"/>
</dbReference>
<dbReference type="InterPro" id="IPR018948">
    <property type="entry name" value="GTP-bd_TrmE_N"/>
</dbReference>
<dbReference type="CDD" id="cd14858">
    <property type="entry name" value="TrmE_N"/>
    <property type="match status" value="1"/>
</dbReference>
<feature type="binding site" evidence="6">
    <location>
        <position position="258"/>
    </location>
    <ligand>
        <name>K(+)</name>
        <dbReference type="ChEBI" id="CHEBI:29103"/>
    </ligand>
</feature>
<keyword evidence="5 6" id="KW-0342">GTP-binding</keyword>
<reference evidence="12" key="1">
    <citation type="submission" date="2011-02" db="EMBL/GenBank/DDBJ databases">
        <title>The complete genome of Planctomyces brasiliensis DSM 5305.</title>
        <authorList>
            <person name="Lucas S."/>
            <person name="Copeland A."/>
            <person name="Lapidus A."/>
            <person name="Bruce D."/>
            <person name="Goodwin L."/>
            <person name="Pitluck S."/>
            <person name="Kyrpides N."/>
            <person name="Mavromatis K."/>
            <person name="Pagani I."/>
            <person name="Ivanova N."/>
            <person name="Ovchinnikova G."/>
            <person name="Lu M."/>
            <person name="Detter J.C."/>
            <person name="Han C."/>
            <person name="Land M."/>
            <person name="Hauser L."/>
            <person name="Markowitz V."/>
            <person name="Cheng J.-F."/>
            <person name="Hugenholtz P."/>
            <person name="Woyke T."/>
            <person name="Wu D."/>
            <person name="Tindall B."/>
            <person name="Pomrenke H.G."/>
            <person name="Brambilla E."/>
            <person name="Klenk H.-P."/>
            <person name="Eisen J.A."/>
        </authorList>
    </citation>
    <scope>NUCLEOTIDE SEQUENCE [LARGE SCALE GENOMIC DNA]</scope>
    <source>
        <strain evidence="12">ATCC 49424 / DSM 5305 / JCM 21570 / NBRC 103401 / IFAM 1448</strain>
    </source>
</reference>
<feature type="binding site" evidence="6">
    <location>
        <position position="29"/>
    </location>
    <ligand>
        <name>(6S)-5-formyl-5,6,7,8-tetrahydrofolate</name>
        <dbReference type="ChEBI" id="CHEBI:57457"/>
    </ligand>
</feature>
<dbReference type="HOGENOM" id="CLU_019624_4_1_0"/>
<comment type="subcellular location">
    <subcellularLocation>
        <location evidence="6">Cytoplasm</location>
    </subcellularLocation>
</comment>
<dbReference type="NCBIfam" id="TIGR00231">
    <property type="entry name" value="small_GTP"/>
    <property type="match status" value="1"/>
</dbReference>
<dbReference type="GO" id="GO:0003924">
    <property type="term" value="F:GTPase activity"/>
    <property type="evidence" value="ECO:0007669"/>
    <property type="project" value="UniProtKB-UniRule"/>
</dbReference>
<dbReference type="PANTHER" id="PTHR42714">
    <property type="entry name" value="TRNA MODIFICATION GTPASE GTPBP3"/>
    <property type="match status" value="1"/>
</dbReference>
<evidence type="ECO:0000256" key="6">
    <source>
        <dbReference type="HAMAP-Rule" id="MF_00379"/>
    </source>
</evidence>
<dbReference type="GO" id="GO:0005525">
    <property type="term" value="F:GTP binding"/>
    <property type="evidence" value="ECO:0007669"/>
    <property type="project" value="UniProtKB-UniRule"/>
</dbReference>
<feature type="binding site" evidence="6">
    <location>
        <position position="132"/>
    </location>
    <ligand>
        <name>(6S)-5-formyl-5,6,7,8-tetrahydrofolate</name>
        <dbReference type="ChEBI" id="CHEBI:57457"/>
    </ligand>
</feature>
<dbReference type="Pfam" id="PF10396">
    <property type="entry name" value="TrmE_N"/>
    <property type="match status" value="1"/>
</dbReference>
<evidence type="ECO:0000313" key="11">
    <source>
        <dbReference type="EMBL" id="ADY59870.1"/>
    </source>
</evidence>
<feature type="binding site" evidence="6">
    <location>
        <position position="238"/>
    </location>
    <ligand>
        <name>K(+)</name>
        <dbReference type="ChEBI" id="CHEBI:29103"/>
    </ligand>
</feature>
<feature type="domain" description="GTP-binding protein TrmE N-terminal" evidence="9">
    <location>
        <begin position="12"/>
        <end position="132"/>
    </location>
</feature>
<feature type="binding site" evidence="6">
    <location>
        <begin position="256"/>
        <end position="262"/>
    </location>
    <ligand>
        <name>GTP</name>
        <dbReference type="ChEBI" id="CHEBI:37565"/>
    </ligand>
</feature>
<dbReference type="SUPFAM" id="SSF52540">
    <property type="entry name" value="P-loop containing nucleoside triphosphate hydrolases"/>
    <property type="match status" value="1"/>
</dbReference>
<keyword evidence="6" id="KW-0479">Metal-binding</keyword>
<dbReference type="EC" id="3.6.-.-" evidence="6"/>
<comment type="caution">
    <text evidence="6">Lacks conserved residue(s) required for the propagation of feature annotation.</text>
</comment>
<keyword evidence="6" id="KW-0460">Magnesium</keyword>
<dbReference type="GO" id="GO:0030488">
    <property type="term" value="P:tRNA methylation"/>
    <property type="evidence" value="ECO:0007669"/>
    <property type="project" value="TreeGrafter"/>
</dbReference>
<dbReference type="AlphaFoldDB" id="F0SL17"/>
<comment type="function">
    <text evidence="6">Exhibits a very high intrinsic GTPase hydrolysis rate. Involved in the addition of a carboxymethylaminomethyl (cmnm) group at the wobble position (U34) of certain tRNAs, forming tRNA-cmnm(5)s(2)U34.</text>
</comment>
<dbReference type="InterPro" id="IPR027368">
    <property type="entry name" value="MnmE_dom2"/>
</dbReference>
<keyword evidence="7" id="KW-0175">Coiled coil</keyword>
<dbReference type="InterPro" id="IPR027417">
    <property type="entry name" value="P-loop_NTPase"/>
</dbReference>
<comment type="cofactor">
    <cofactor evidence="6">
        <name>K(+)</name>
        <dbReference type="ChEBI" id="CHEBI:29103"/>
    </cofactor>
    <text evidence="6">Binds 1 potassium ion per subunit.</text>
</comment>
<dbReference type="InterPro" id="IPR005225">
    <property type="entry name" value="Small_GTP-bd"/>
</dbReference>
<dbReference type="Pfam" id="PF12631">
    <property type="entry name" value="MnmE_helical"/>
    <property type="match status" value="1"/>
</dbReference>
<dbReference type="InterPro" id="IPR004520">
    <property type="entry name" value="GTPase_MnmE"/>
</dbReference>
<evidence type="ECO:0000256" key="7">
    <source>
        <dbReference type="SAM" id="Coils"/>
    </source>
</evidence>
<keyword evidence="3 6" id="KW-0547">Nucleotide-binding</keyword>
<proteinExistence type="inferred from homology"/>
<gene>
    <name evidence="6" type="primary">mnmE</name>
    <name evidence="6" type="synonym">trmE</name>
    <name evidence="11" type="ordered locus">Plabr_2268</name>
</gene>
<dbReference type="Pfam" id="PF01926">
    <property type="entry name" value="MMR_HSR1"/>
    <property type="match status" value="1"/>
</dbReference>
<evidence type="ECO:0000256" key="3">
    <source>
        <dbReference type="ARBA" id="ARBA00022741"/>
    </source>
</evidence>
<evidence type="ECO:0000256" key="1">
    <source>
        <dbReference type="ARBA" id="ARBA00011043"/>
    </source>
</evidence>
<dbReference type="SUPFAM" id="SSF116878">
    <property type="entry name" value="TrmE connector domain"/>
    <property type="match status" value="1"/>
</dbReference>
<dbReference type="Gene3D" id="3.30.1360.120">
    <property type="entry name" value="Probable tRNA modification gtpase trme, domain 1"/>
    <property type="match status" value="1"/>
</dbReference>
<dbReference type="Proteomes" id="UP000006860">
    <property type="component" value="Chromosome"/>
</dbReference>